<dbReference type="STRING" id="1382522.W6MX79"/>
<dbReference type="AlphaFoldDB" id="W6MX79"/>
<dbReference type="RefSeq" id="XP_022460410.1">
    <property type="nucleotide sequence ID" value="XM_022601134.1"/>
</dbReference>
<dbReference type="Pfam" id="PF03097">
    <property type="entry name" value="BRO1"/>
    <property type="match status" value="1"/>
</dbReference>
<dbReference type="InterPro" id="IPR038499">
    <property type="entry name" value="BRO1_sf"/>
</dbReference>
<keyword evidence="5" id="KW-1185">Reference proteome</keyword>
<comment type="similarity">
    <text evidence="1">Belongs to the palA/RIM20 family.</text>
</comment>
<organism evidence="4 5">
    <name type="scientific">Kuraishia capsulata CBS 1993</name>
    <dbReference type="NCBI Taxonomy" id="1382522"/>
    <lineage>
        <taxon>Eukaryota</taxon>
        <taxon>Fungi</taxon>
        <taxon>Dikarya</taxon>
        <taxon>Ascomycota</taxon>
        <taxon>Saccharomycotina</taxon>
        <taxon>Pichiomycetes</taxon>
        <taxon>Pichiales</taxon>
        <taxon>Pichiaceae</taxon>
        <taxon>Kuraishia</taxon>
    </lineage>
</organism>
<feature type="region of interest" description="Disordered" evidence="2">
    <location>
        <begin position="739"/>
        <end position="760"/>
    </location>
</feature>
<dbReference type="SMART" id="SM01041">
    <property type="entry name" value="BRO1"/>
    <property type="match status" value="1"/>
</dbReference>
<dbReference type="PANTHER" id="PTHR23030">
    <property type="entry name" value="PCD6 INTERACTING PROTEIN-RELATED"/>
    <property type="match status" value="1"/>
</dbReference>
<evidence type="ECO:0000313" key="4">
    <source>
        <dbReference type="EMBL" id="CDK28420.1"/>
    </source>
</evidence>
<name>W6MX79_9ASCO</name>
<evidence type="ECO:0000259" key="3">
    <source>
        <dbReference type="PROSITE" id="PS51180"/>
    </source>
</evidence>
<dbReference type="EMBL" id="HG793129">
    <property type="protein sequence ID" value="CDK28420.1"/>
    <property type="molecule type" value="Genomic_DNA"/>
</dbReference>
<proteinExistence type="inferred from homology"/>
<dbReference type="Gene3D" id="1.25.40.280">
    <property type="entry name" value="alix/aip1 like domains"/>
    <property type="match status" value="1"/>
</dbReference>
<dbReference type="Gene3D" id="1.20.120.560">
    <property type="entry name" value="alix/aip1 in complex with the ypdl late domain"/>
    <property type="match status" value="1"/>
</dbReference>
<sequence>MSSNVLEIPFRITEDVPLGEAITKIIENEFYQSSRSFIEDIREIDRLRHDIVIPAVSLESLGLLQKYYVNLQCLMKKMPDDLVVFPWSNTLGGHVSRPNKIKSLRFEALNVAYNIGALYSQLGYQQSRKSVEGMKISCAYFQFAAGAFAMLLKLTKDSERLFDIPSELQPEIVVVFKDLMLAQAQESIWQRAVGLKTRDSAIAKLAIQVKDFYYLAKEGALKTRAIPQGWKNHITLKMYHFQGAAYYRQSLMYLESGNHGAQVAFLLAASEAGKNATANTKGVSPAVLDDLQSFLAVLSEDARKAERDNDLIYLEKVPELSSLPDIKRALIAKAGSIDIEDIEACEKDHHKYGRPLFQNIIPFSVFRIAQSFKERQLEYVEKELKNPVRQLSNEMSAYLSSKGLPSAVEALERPHTLPDSIRQHSESIKNDGGVPAIVKSLQLLDSQSNKCSSILERCQKKIDDEELEDTSFREREGSRRWTRSNTKEAASKLISRIQNGIDTKAKASEGDQVINHEFTEIQDLLEIYGASNSENLLKERLPPAVIAELDPAMKSVVTSLSEKLKECRIIEENRDDFMESVDSKSDRWSIMAKMVSEYKTLKNQGNDKEITEDNFIGIYRRELSVFESDSLYVIKQREQQTDILKDVDKFFAKFSQLKEIGMDVPQNRRLVLQSMEDSFKAYKVLTRNIEDGVQFYSKFIPTLMALLHDCEAYAEGRQIEAREIMSKLSQVGIGANPSFGASDGKSSQGIWTPGDDIKFG</sequence>
<dbReference type="GeneID" id="34521798"/>
<feature type="domain" description="BRO1" evidence="3">
    <location>
        <begin position="4"/>
        <end position="395"/>
    </location>
</feature>
<dbReference type="InterPro" id="IPR025304">
    <property type="entry name" value="ALIX_V_dom"/>
</dbReference>
<dbReference type="PANTHER" id="PTHR23030:SF39">
    <property type="entry name" value="PROGRAMMED CELL DEATH 6-INTERACTING PROTEIN"/>
    <property type="match status" value="1"/>
</dbReference>
<dbReference type="Gene3D" id="1.20.140.50">
    <property type="entry name" value="alix/aip1 like domains"/>
    <property type="match status" value="1"/>
</dbReference>
<dbReference type="Pfam" id="PF13949">
    <property type="entry name" value="ALIX_LYPXL_bnd"/>
    <property type="match status" value="1"/>
</dbReference>
<protein>
    <recommendedName>
        <fullName evidence="3">BRO1 domain-containing protein</fullName>
    </recommendedName>
</protein>
<evidence type="ECO:0000256" key="2">
    <source>
        <dbReference type="SAM" id="MobiDB-lite"/>
    </source>
</evidence>
<dbReference type="HOGENOM" id="CLU_007181_2_1_1"/>
<dbReference type="Proteomes" id="UP000019384">
    <property type="component" value="Unassembled WGS sequence"/>
</dbReference>
<reference evidence="4" key="1">
    <citation type="submission" date="2013-12" db="EMBL/GenBank/DDBJ databases">
        <authorList>
            <person name="Genoscope - CEA"/>
        </authorList>
    </citation>
    <scope>NUCLEOTIDE SEQUENCE</scope>
    <source>
        <strain evidence="4">CBS 1993</strain>
    </source>
</reference>
<gene>
    <name evidence="4" type="ORF">KUCA_T00004402001</name>
</gene>
<dbReference type="OrthoDB" id="64867at2759"/>
<dbReference type="CDD" id="cd09241">
    <property type="entry name" value="BRO1_ScRim20-like"/>
    <property type="match status" value="1"/>
</dbReference>
<dbReference type="PROSITE" id="PS51180">
    <property type="entry name" value="BRO1"/>
    <property type="match status" value="1"/>
</dbReference>
<evidence type="ECO:0000313" key="5">
    <source>
        <dbReference type="Proteomes" id="UP000019384"/>
    </source>
</evidence>
<dbReference type="InterPro" id="IPR004328">
    <property type="entry name" value="BRO1_dom"/>
</dbReference>
<evidence type="ECO:0000256" key="1">
    <source>
        <dbReference type="ARBA" id="ARBA00038154"/>
    </source>
</evidence>
<accession>W6MX79</accession>
<reference evidence="4" key="2">
    <citation type="submission" date="2014-02" db="EMBL/GenBank/DDBJ databases">
        <title>Complete DNA sequence of /Kuraishia capsulata/ illustrates novel genomic features among budding yeasts (/Saccharomycotina/).</title>
        <authorList>
            <person name="Morales L."/>
            <person name="Noel B."/>
            <person name="Porcel B."/>
            <person name="Marcet-Houben M."/>
            <person name="Hullo M-F."/>
            <person name="Sacerdot C."/>
            <person name="Tekaia F."/>
            <person name="Leh-Louis V."/>
            <person name="Despons L."/>
            <person name="Khanna V."/>
            <person name="Aury J-M."/>
            <person name="Barbe V."/>
            <person name="Couloux A."/>
            <person name="Labadie K."/>
            <person name="Pelletier E."/>
            <person name="Souciet J-L."/>
            <person name="Boekhout T."/>
            <person name="Gabaldon T."/>
            <person name="Wincker P."/>
            <person name="Dujon B."/>
        </authorList>
    </citation>
    <scope>NUCLEOTIDE SEQUENCE</scope>
    <source>
        <strain evidence="4">CBS 1993</strain>
    </source>
</reference>
<dbReference type="GO" id="GO:0005768">
    <property type="term" value="C:endosome"/>
    <property type="evidence" value="ECO:0007669"/>
    <property type="project" value="TreeGrafter"/>
</dbReference>